<proteinExistence type="predicted"/>
<dbReference type="AlphaFoldDB" id="A0A5S4V608"/>
<keyword evidence="4" id="KW-1185">Reference proteome</keyword>
<name>A0A5S4V608_9MICO</name>
<evidence type="ECO:0000313" key="4">
    <source>
        <dbReference type="Proteomes" id="UP000325243"/>
    </source>
</evidence>
<keyword evidence="2" id="KW-1133">Transmembrane helix</keyword>
<evidence type="ECO:0000256" key="2">
    <source>
        <dbReference type="SAM" id="Phobius"/>
    </source>
</evidence>
<keyword evidence="2" id="KW-0812">Transmembrane</keyword>
<sequence>MAVIAPPRQPDSRDAESTVEPDRGGEALIEEAKQHAKLRRRRVAVTAVVASLAVVLATGLAFGFAGATSERGPEPAVTKAELVPAYPVASAELVASFYTHWGTGLGDNFKYVYDDGRVVSTNGAGGWQQQRLTPGGLELLRAGITASGILGPDRYVGPLQGIGSGAFVQLRVDGVLTAAWQPWPAVDEIDAFNQVIGQLIRFGDWLPADAWAQRETTAYVPPGYAVCAEVMRADRGVFATTADRDAALAHLPEDAAAVLAAGPRFLTFDAQVDAYIASGSTPSSDVIGCRHLTPAQAQSVVDALVTAWPGWGRRVLLAERETNLVMSTRIPGVGRVGVTFGPMLPHGVPEFAMYG</sequence>
<keyword evidence="2" id="KW-0472">Membrane</keyword>
<dbReference type="RefSeq" id="WP_148733045.1">
    <property type="nucleotide sequence ID" value="NZ_VSSB01000001.1"/>
</dbReference>
<accession>A0A5S4V608</accession>
<protein>
    <submittedName>
        <fullName evidence="3">Uncharacterized protein</fullName>
    </submittedName>
</protein>
<evidence type="ECO:0000256" key="1">
    <source>
        <dbReference type="SAM" id="MobiDB-lite"/>
    </source>
</evidence>
<organism evidence="3 4">
    <name type="scientific">Agromyces mariniharenae</name>
    <dbReference type="NCBI Taxonomy" id="2604423"/>
    <lineage>
        <taxon>Bacteria</taxon>
        <taxon>Bacillati</taxon>
        <taxon>Actinomycetota</taxon>
        <taxon>Actinomycetes</taxon>
        <taxon>Micrococcales</taxon>
        <taxon>Microbacteriaceae</taxon>
        <taxon>Agromyces</taxon>
    </lineage>
</organism>
<dbReference type="EMBL" id="VSSB01000001">
    <property type="protein sequence ID" value="TYL53578.1"/>
    <property type="molecule type" value="Genomic_DNA"/>
</dbReference>
<dbReference type="Proteomes" id="UP000325243">
    <property type="component" value="Unassembled WGS sequence"/>
</dbReference>
<gene>
    <name evidence="3" type="ORF">FYC51_07935</name>
</gene>
<comment type="caution">
    <text evidence="3">The sequence shown here is derived from an EMBL/GenBank/DDBJ whole genome shotgun (WGS) entry which is preliminary data.</text>
</comment>
<evidence type="ECO:0000313" key="3">
    <source>
        <dbReference type="EMBL" id="TYL53578.1"/>
    </source>
</evidence>
<reference evidence="3 4" key="1">
    <citation type="submission" date="2019-08" db="EMBL/GenBank/DDBJ databases">
        <authorList>
            <person name="Hu J."/>
        </authorList>
    </citation>
    <scope>NUCLEOTIDE SEQUENCE [LARGE SCALE GENOMIC DNA]</scope>
    <source>
        <strain evidence="3 4">NEAU-184</strain>
    </source>
</reference>
<feature type="region of interest" description="Disordered" evidence="1">
    <location>
        <begin position="1"/>
        <end position="23"/>
    </location>
</feature>
<feature type="compositionally biased region" description="Basic and acidic residues" evidence="1">
    <location>
        <begin position="10"/>
        <end position="23"/>
    </location>
</feature>
<feature type="transmembrane region" description="Helical" evidence="2">
    <location>
        <begin position="43"/>
        <end position="65"/>
    </location>
</feature>